<dbReference type="Proteomes" id="UP001590950">
    <property type="component" value="Unassembled WGS sequence"/>
</dbReference>
<evidence type="ECO:0000256" key="1">
    <source>
        <dbReference type="SAM" id="MobiDB-lite"/>
    </source>
</evidence>
<keyword evidence="3" id="KW-1185">Reference proteome</keyword>
<evidence type="ECO:0000313" key="2">
    <source>
        <dbReference type="EMBL" id="KAL2046988.1"/>
    </source>
</evidence>
<accession>A0ABR4AU43</accession>
<feature type="compositionally biased region" description="Low complexity" evidence="1">
    <location>
        <begin position="72"/>
        <end position="95"/>
    </location>
</feature>
<proteinExistence type="predicted"/>
<feature type="compositionally biased region" description="Polar residues" evidence="1">
    <location>
        <begin position="127"/>
        <end position="138"/>
    </location>
</feature>
<dbReference type="EMBL" id="JBEFKJ010000003">
    <property type="protein sequence ID" value="KAL2046988.1"/>
    <property type="molecule type" value="Genomic_DNA"/>
</dbReference>
<organism evidence="2 3">
    <name type="scientific">Stereocaulon virgatum</name>
    <dbReference type="NCBI Taxonomy" id="373712"/>
    <lineage>
        <taxon>Eukaryota</taxon>
        <taxon>Fungi</taxon>
        <taxon>Dikarya</taxon>
        <taxon>Ascomycota</taxon>
        <taxon>Pezizomycotina</taxon>
        <taxon>Lecanoromycetes</taxon>
        <taxon>OSLEUM clade</taxon>
        <taxon>Lecanoromycetidae</taxon>
        <taxon>Lecanorales</taxon>
        <taxon>Lecanorineae</taxon>
        <taxon>Stereocaulaceae</taxon>
        <taxon>Stereocaulon</taxon>
    </lineage>
</organism>
<reference evidence="2 3" key="1">
    <citation type="submission" date="2024-09" db="EMBL/GenBank/DDBJ databases">
        <title>Rethinking Asexuality: The Enigmatic Case of Functional Sexual Genes in Lepraria (Stereocaulaceae).</title>
        <authorList>
            <person name="Doellman M."/>
            <person name="Sun Y."/>
            <person name="Barcenas-Pena A."/>
            <person name="Lumbsch H.T."/>
            <person name="Grewe F."/>
        </authorList>
    </citation>
    <scope>NUCLEOTIDE SEQUENCE [LARGE SCALE GENOMIC DNA]</scope>
    <source>
        <strain evidence="2 3">Mercado 3170</strain>
    </source>
</reference>
<gene>
    <name evidence="2" type="ORF">N7G274_001006</name>
</gene>
<protein>
    <submittedName>
        <fullName evidence="2">Uncharacterized protein</fullName>
    </submittedName>
</protein>
<sequence>MMANALAAAEIYSARHHDYVVRELLEFTAEYPGRSAVPWEEMWGVQGYVLPRVSGNSRAPAQVHVPTAARAPVSVRAPAQRSAQTQGSAQAQANAYTSDPWAALGDKRRAAVTESNEKDAAQLGGMKQQSTGVTAESSRNQEKAKGT</sequence>
<feature type="compositionally biased region" description="Basic and acidic residues" evidence="1">
    <location>
        <begin position="105"/>
        <end position="120"/>
    </location>
</feature>
<name>A0ABR4AU43_9LECA</name>
<evidence type="ECO:0000313" key="3">
    <source>
        <dbReference type="Proteomes" id="UP001590950"/>
    </source>
</evidence>
<feature type="region of interest" description="Disordered" evidence="1">
    <location>
        <begin position="72"/>
        <end position="147"/>
    </location>
</feature>
<comment type="caution">
    <text evidence="2">The sequence shown here is derived from an EMBL/GenBank/DDBJ whole genome shotgun (WGS) entry which is preliminary data.</text>
</comment>